<gene>
    <name evidence="8" type="ORF">GM51_4985</name>
</gene>
<dbReference type="PANTHER" id="PTHR43166:SF6">
    <property type="entry name" value="PHOSPHONATES IMPORT ATP-BINDING PROTEIN PHNC"/>
    <property type="match status" value="1"/>
</dbReference>
<dbReference type="InterPro" id="IPR012693">
    <property type="entry name" value="ABC_transpr_PhnC"/>
</dbReference>
<dbReference type="SMART" id="SM00382">
    <property type="entry name" value="AAA"/>
    <property type="match status" value="1"/>
</dbReference>
<evidence type="ECO:0000256" key="4">
    <source>
        <dbReference type="ARBA" id="ARBA00022840"/>
    </source>
</evidence>
<keyword evidence="3" id="KW-0547">Nucleotide-binding</keyword>
<dbReference type="Gene3D" id="3.40.50.300">
    <property type="entry name" value="P-loop containing nucleotide triphosphate hydrolases"/>
    <property type="match status" value="1"/>
</dbReference>
<keyword evidence="1" id="KW-0813">Transport</keyword>
<dbReference type="EMBL" id="JNSL01000020">
    <property type="protein sequence ID" value="KGA20694.1"/>
    <property type="molecule type" value="Genomic_DNA"/>
</dbReference>
<dbReference type="Pfam" id="PF00005">
    <property type="entry name" value="ABC_tran"/>
    <property type="match status" value="1"/>
</dbReference>
<reference evidence="8" key="1">
    <citation type="submission" date="2014-06" db="EMBL/GenBank/DDBJ databases">
        <title>Key roles for freshwater Actinobacteria revealed by deep metagenomic sequencing.</title>
        <authorList>
            <person name="Ghai R."/>
            <person name="Mizuno C.M."/>
            <person name="Picazo A."/>
            <person name="Camacho A."/>
            <person name="Rodriguez-Valera F."/>
        </authorList>
    </citation>
    <scope>NUCLEOTIDE SEQUENCE</scope>
</reference>
<keyword evidence="5" id="KW-1278">Translocase</keyword>
<proteinExistence type="predicted"/>
<keyword evidence="6" id="KW-0472">Membrane</keyword>
<comment type="caution">
    <text evidence="8">The sequence shown here is derived from an EMBL/GenBank/DDBJ whole genome shotgun (WGS) entry which is preliminary data.</text>
</comment>
<evidence type="ECO:0000256" key="5">
    <source>
        <dbReference type="ARBA" id="ARBA00022967"/>
    </source>
</evidence>
<protein>
    <submittedName>
        <fullName evidence="8">Phosphonate ABC transporter ATP-binding protein</fullName>
    </submittedName>
</protein>
<dbReference type="PANTHER" id="PTHR43166">
    <property type="entry name" value="AMINO ACID IMPORT ATP-BINDING PROTEIN"/>
    <property type="match status" value="1"/>
</dbReference>
<dbReference type="CDD" id="cd03256">
    <property type="entry name" value="ABC_PhnC_transporter"/>
    <property type="match status" value="1"/>
</dbReference>
<dbReference type="GO" id="GO:0016887">
    <property type="term" value="F:ATP hydrolysis activity"/>
    <property type="evidence" value="ECO:0007669"/>
    <property type="project" value="InterPro"/>
</dbReference>
<keyword evidence="4 8" id="KW-0067">ATP-binding</keyword>
<dbReference type="GO" id="GO:0015416">
    <property type="term" value="F:ABC-type phosphonate transporter activity"/>
    <property type="evidence" value="ECO:0007669"/>
    <property type="project" value="InterPro"/>
</dbReference>
<keyword evidence="2" id="KW-1003">Cell membrane</keyword>
<evidence type="ECO:0000259" key="7">
    <source>
        <dbReference type="PROSITE" id="PS50893"/>
    </source>
</evidence>
<dbReference type="SUPFAM" id="SSF52540">
    <property type="entry name" value="P-loop containing nucleoside triphosphate hydrolases"/>
    <property type="match status" value="1"/>
</dbReference>
<evidence type="ECO:0000256" key="2">
    <source>
        <dbReference type="ARBA" id="ARBA00022475"/>
    </source>
</evidence>
<dbReference type="InterPro" id="IPR003593">
    <property type="entry name" value="AAA+_ATPase"/>
</dbReference>
<dbReference type="InterPro" id="IPR017871">
    <property type="entry name" value="ABC_transporter-like_CS"/>
</dbReference>
<dbReference type="GO" id="GO:0016020">
    <property type="term" value="C:membrane"/>
    <property type="evidence" value="ECO:0007669"/>
    <property type="project" value="InterPro"/>
</dbReference>
<dbReference type="InterPro" id="IPR027417">
    <property type="entry name" value="P-loop_NTPase"/>
</dbReference>
<dbReference type="InterPro" id="IPR003439">
    <property type="entry name" value="ABC_transporter-like_ATP-bd"/>
</dbReference>
<dbReference type="GO" id="GO:0005524">
    <property type="term" value="F:ATP binding"/>
    <property type="evidence" value="ECO:0007669"/>
    <property type="project" value="UniProtKB-KW"/>
</dbReference>
<evidence type="ECO:0000256" key="6">
    <source>
        <dbReference type="ARBA" id="ARBA00023136"/>
    </source>
</evidence>
<dbReference type="PROSITE" id="PS00211">
    <property type="entry name" value="ABC_TRANSPORTER_1"/>
    <property type="match status" value="1"/>
</dbReference>
<dbReference type="PROSITE" id="PS50893">
    <property type="entry name" value="ABC_TRANSPORTER_2"/>
    <property type="match status" value="1"/>
</dbReference>
<name>A0A094QEM2_9ZZZZ</name>
<dbReference type="AlphaFoldDB" id="A0A094QEM2"/>
<dbReference type="InterPro" id="IPR050086">
    <property type="entry name" value="MetN_ABC_transporter-like"/>
</dbReference>
<sequence length="272" mass="29167">MQVDHAVVDSDVAVKVTSLSKRFPNGTLALDNVSLEVPRGQVLALIGLSGSGKSTLLRTLNGLHAPTGGKVVVQGTDVSVASGKSLRTLRHRIGFVFQQFGLVGRATCMENVLVGSLGSLRGPRLGVRSYPVALRRKALEQLERVGLSEQAFQRADTLSGGQMQRVAIARSLMQEPSVLLADEPVASLDPESANQVLDLILRIAREDGMTVICTLHQVELALGWSDRIVGLRAGQIVLDQMNAQLSQEQVMEVYRTTGPSQISEPNALLQSA</sequence>
<evidence type="ECO:0000313" key="8">
    <source>
        <dbReference type="EMBL" id="KGA20694.1"/>
    </source>
</evidence>
<accession>A0A094QEM2</accession>
<evidence type="ECO:0000256" key="3">
    <source>
        <dbReference type="ARBA" id="ARBA00022741"/>
    </source>
</evidence>
<dbReference type="NCBIfam" id="TIGR02315">
    <property type="entry name" value="ABC_phnC"/>
    <property type="match status" value="1"/>
</dbReference>
<organism evidence="8">
    <name type="scientific">freshwater metagenome</name>
    <dbReference type="NCBI Taxonomy" id="449393"/>
    <lineage>
        <taxon>unclassified sequences</taxon>
        <taxon>metagenomes</taxon>
        <taxon>ecological metagenomes</taxon>
    </lineage>
</organism>
<evidence type="ECO:0000256" key="1">
    <source>
        <dbReference type="ARBA" id="ARBA00022448"/>
    </source>
</evidence>
<feature type="domain" description="ABC transporter" evidence="7">
    <location>
        <begin position="14"/>
        <end position="258"/>
    </location>
</feature>